<feature type="transmembrane region" description="Helical" evidence="1">
    <location>
        <begin position="44"/>
        <end position="63"/>
    </location>
</feature>
<keyword evidence="1" id="KW-0472">Membrane</keyword>
<keyword evidence="1" id="KW-1133">Transmembrane helix</keyword>
<feature type="transmembrane region" description="Helical" evidence="1">
    <location>
        <begin position="105"/>
        <end position="137"/>
    </location>
</feature>
<keyword evidence="1" id="KW-0812">Transmembrane</keyword>
<reference evidence="2" key="1">
    <citation type="submission" date="2021-05" db="EMBL/GenBank/DDBJ databases">
        <authorList>
            <person name="Alioto T."/>
            <person name="Alioto T."/>
            <person name="Gomez Garrido J."/>
        </authorList>
    </citation>
    <scope>NUCLEOTIDE SEQUENCE</scope>
</reference>
<evidence type="ECO:0000256" key="1">
    <source>
        <dbReference type="SAM" id="Phobius"/>
    </source>
</evidence>
<accession>A0A8D8W5Z5</accession>
<evidence type="ECO:0000313" key="2">
    <source>
        <dbReference type="EMBL" id="CAG6647058.1"/>
    </source>
</evidence>
<protein>
    <submittedName>
        <fullName evidence="2">Uncharacterized protein</fullName>
    </submittedName>
</protein>
<proteinExistence type="predicted"/>
<sequence length="150" mass="16360">MSLFFLGLRQLVSKNSIPTVDKIPPKNTAAGYKKSLPSLGHTKALKTILGPIILFLLLFSLFNTPFYSISAWISLLSLPTCSLSGVPLLGDFLCPVPTVSIKHYLLTYLPVCCVVSETFGVPSFSSVLFVVGGAYYVNVVRISSDMVYLY</sequence>
<dbReference type="EMBL" id="HBUF01145090">
    <property type="protein sequence ID" value="CAG6647058.1"/>
    <property type="molecule type" value="Transcribed_RNA"/>
</dbReference>
<dbReference type="AlphaFoldDB" id="A0A8D8W5Z5"/>
<name>A0A8D8W5Z5_9HEMI</name>
<organism evidence="2">
    <name type="scientific">Cacopsylla melanoneura</name>
    <dbReference type="NCBI Taxonomy" id="428564"/>
    <lineage>
        <taxon>Eukaryota</taxon>
        <taxon>Metazoa</taxon>
        <taxon>Ecdysozoa</taxon>
        <taxon>Arthropoda</taxon>
        <taxon>Hexapoda</taxon>
        <taxon>Insecta</taxon>
        <taxon>Pterygota</taxon>
        <taxon>Neoptera</taxon>
        <taxon>Paraneoptera</taxon>
        <taxon>Hemiptera</taxon>
        <taxon>Sternorrhyncha</taxon>
        <taxon>Psylloidea</taxon>
        <taxon>Psyllidae</taxon>
        <taxon>Psyllinae</taxon>
        <taxon>Cacopsylla</taxon>
    </lineage>
</organism>